<dbReference type="Gene3D" id="2.40.30.10">
    <property type="entry name" value="Translation factors"/>
    <property type="match status" value="1"/>
</dbReference>
<dbReference type="AlphaFoldDB" id="A0A1G2RFG1"/>
<evidence type="ECO:0000259" key="1">
    <source>
        <dbReference type="PROSITE" id="PS51384"/>
    </source>
</evidence>
<feature type="domain" description="FAD-binding FR-type" evidence="1">
    <location>
        <begin position="2"/>
        <end position="106"/>
    </location>
</feature>
<evidence type="ECO:0000313" key="2">
    <source>
        <dbReference type="EMBL" id="OHA71268.1"/>
    </source>
</evidence>
<accession>A0A1G2RFG1</accession>
<name>A0A1G2RFG1_9BACT</name>
<proteinExistence type="predicted"/>
<dbReference type="InterPro" id="IPR017927">
    <property type="entry name" value="FAD-bd_FR_type"/>
</dbReference>
<dbReference type="Gene3D" id="3.40.50.80">
    <property type="entry name" value="Nucleotide-binding domain of ferredoxin-NADP reductase (FNR) module"/>
    <property type="match status" value="1"/>
</dbReference>
<dbReference type="PANTHER" id="PTHR47354">
    <property type="entry name" value="NADH OXIDOREDUCTASE HCR"/>
    <property type="match status" value="1"/>
</dbReference>
<dbReference type="Pfam" id="PF00175">
    <property type="entry name" value="NAD_binding_1"/>
    <property type="match status" value="1"/>
</dbReference>
<comment type="caution">
    <text evidence="2">The sequence shown here is derived from an EMBL/GenBank/DDBJ whole genome shotgun (WGS) entry which is preliminary data.</text>
</comment>
<dbReference type="InterPro" id="IPR039261">
    <property type="entry name" value="FNR_nucleotide-bd"/>
</dbReference>
<dbReference type="Proteomes" id="UP000177078">
    <property type="component" value="Unassembled WGS sequence"/>
</dbReference>
<dbReference type="Pfam" id="PF00970">
    <property type="entry name" value="FAD_binding_6"/>
    <property type="match status" value="1"/>
</dbReference>
<dbReference type="PROSITE" id="PS51384">
    <property type="entry name" value="FAD_FR"/>
    <property type="match status" value="1"/>
</dbReference>
<dbReference type="InterPro" id="IPR008333">
    <property type="entry name" value="Cbr1-like_FAD-bd_dom"/>
</dbReference>
<dbReference type="STRING" id="1802457.A3F15_01450"/>
<dbReference type="EMBL" id="MHUC01000006">
    <property type="protein sequence ID" value="OHA71268.1"/>
    <property type="molecule type" value="Genomic_DNA"/>
</dbReference>
<organism evidence="2 3">
    <name type="scientific">Candidatus Wildermuthbacteria bacterium RIFCSPHIGHO2_12_FULL_40_12</name>
    <dbReference type="NCBI Taxonomy" id="1802457"/>
    <lineage>
        <taxon>Bacteria</taxon>
        <taxon>Candidatus Wildermuthiibacteriota</taxon>
    </lineage>
</organism>
<reference evidence="2 3" key="1">
    <citation type="journal article" date="2016" name="Nat. Commun.">
        <title>Thousands of microbial genomes shed light on interconnected biogeochemical processes in an aquifer system.</title>
        <authorList>
            <person name="Anantharaman K."/>
            <person name="Brown C.T."/>
            <person name="Hug L.A."/>
            <person name="Sharon I."/>
            <person name="Castelle C.J."/>
            <person name="Probst A.J."/>
            <person name="Thomas B.C."/>
            <person name="Singh A."/>
            <person name="Wilkins M.J."/>
            <person name="Karaoz U."/>
            <person name="Brodie E.L."/>
            <person name="Williams K.H."/>
            <person name="Hubbard S.S."/>
            <person name="Banfield J.F."/>
        </authorList>
    </citation>
    <scope>NUCLEOTIDE SEQUENCE [LARGE SCALE GENOMIC DNA]</scope>
</reference>
<gene>
    <name evidence="2" type="ORF">A3F15_01450</name>
</gene>
<protein>
    <recommendedName>
        <fullName evidence="1">FAD-binding FR-type domain-containing protein</fullName>
    </recommendedName>
</protein>
<dbReference type="CDD" id="cd00322">
    <property type="entry name" value="FNR_like"/>
    <property type="match status" value="1"/>
</dbReference>
<sequence>MIRKITIPIIERRTIAKNTIEIVLDASLENFTFLAGQYVKISIPKMLYPDPAGNYRMFSIASSPNEKSKMEIVFRDSQSGFKKTLTELPFGSSVIIQGPYGLFTLPKNPKASIVFIAGGVGIAPCLSMIRFAIEEKLGHEITLLYANNDLKSAAYLDELKEIEQNNSRFFIKCHLGLIDENCVRQSVADINQPIWYAVGPPKMVRTTRDILEQLGVSKNKIRFENF</sequence>
<dbReference type="PRINTS" id="PR00410">
    <property type="entry name" value="PHEHYDRXLASE"/>
</dbReference>
<dbReference type="InterPro" id="IPR050415">
    <property type="entry name" value="MRET"/>
</dbReference>
<dbReference type="InterPro" id="IPR001433">
    <property type="entry name" value="OxRdtase_FAD/NAD-bd"/>
</dbReference>
<dbReference type="InterPro" id="IPR017938">
    <property type="entry name" value="Riboflavin_synthase-like_b-brl"/>
</dbReference>
<dbReference type="GO" id="GO:0016491">
    <property type="term" value="F:oxidoreductase activity"/>
    <property type="evidence" value="ECO:0007669"/>
    <property type="project" value="InterPro"/>
</dbReference>
<dbReference type="PANTHER" id="PTHR47354:SF5">
    <property type="entry name" value="PROTEIN RFBI"/>
    <property type="match status" value="1"/>
</dbReference>
<evidence type="ECO:0000313" key="3">
    <source>
        <dbReference type="Proteomes" id="UP000177078"/>
    </source>
</evidence>
<dbReference type="SUPFAM" id="SSF52343">
    <property type="entry name" value="Ferredoxin reductase-like, C-terminal NADP-linked domain"/>
    <property type="match status" value="1"/>
</dbReference>
<dbReference type="SUPFAM" id="SSF63380">
    <property type="entry name" value="Riboflavin synthase domain-like"/>
    <property type="match status" value="1"/>
</dbReference>